<feature type="signal peptide" evidence="6">
    <location>
        <begin position="1"/>
        <end position="22"/>
    </location>
</feature>
<protein>
    <submittedName>
        <fullName evidence="7">Cytochrome c</fullName>
    </submittedName>
</protein>
<accession>A0ABT0YSG3</accession>
<evidence type="ECO:0000256" key="3">
    <source>
        <dbReference type="ARBA" id="ARBA00022723"/>
    </source>
</evidence>
<dbReference type="PROSITE" id="PS51009">
    <property type="entry name" value="CYTCII"/>
    <property type="match status" value="1"/>
</dbReference>
<keyword evidence="4" id="KW-0249">Electron transport</keyword>
<dbReference type="PRINTS" id="PR00608">
    <property type="entry name" value="CYTCHROMECII"/>
</dbReference>
<evidence type="ECO:0000256" key="1">
    <source>
        <dbReference type="ARBA" id="ARBA00022448"/>
    </source>
</evidence>
<evidence type="ECO:0000313" key="8">
    <source>
        <dbReference type="Proteomes" id="UP001165541"/>
    </source>
</evidence>
<dbReference type="Gene3D" id="1.20.120.10">
    <property type="entry name" value="Cytochrome c/b562"/>
    <property type="match status" value="1"/>
</dbReference>
<organism evidence="7 8">
    <name type="scientific">Caldimonas mangrovi</name>
    <dbReference type="NCBI Taxonomy" id="2944811"/>
    <lineage>
        <taxon>Bacteria</taxon>
        <taxon>Pseudomonadati</taxon>
        <taxon>Pseudomonadota</taxon>
        <taxon>Betaproteobacteria</taxon>
        <taxon>Burkholderiales</taxon>
        <taxon>Sphaerotilaceae</taxon>
        <taxon>Caldimonas</taxon>
    </lineage>
</organism>
<evidence type="ECO:0000256" key="4">
    <source>
        <dbReference type="ARBA" id="ARBA00022982"/>
    </source>
</evidence>
<name>A0ABT0YSG3_9BURK</name>
<keyword evidence="3" id="KW-0479">Metal-binding</keyword>
<dbReference type="InterPro" id="IPR010980">
    <property type="entry name" value="Cyt_c/b562"/>
</dbReference>
<keyword evidence="5" id="KW-0408">Iron</keyword>
<keyword evidence="1" id="KW-0813">Transport</keyword>
<dbReference type="Proteomes" id="UP001165541">
    <property type="component" value="Unassembled WGS sequence"/>
</dbReference>
<dbReference type="InterPro" id="IPR015984">
    <property type="entry name" value="Cyt_c_prime_subgr"/>
</dbReference>
<keyword evidence="8" id="KW-1185">Reference proteome</keyword>
<dbReference type="PIRSF" id="PIRSF000027">
    <property type="entry name" value="Cytc_c_prime"/>
    <property type="match status" value="1"/>
</dbReference>
<reference evidence="7" key="1">
    <citation type="submission" date="2022-05" db="EMBL/GenBank/DDBJ databases">
        <title>Schlegelella sp. nov., isolated from mangrove soil.</title>
        <authorList>
            <person name="Liu Y."/>
            <person name="Ge X."/>
            <person name="Liu W."/>
        </authorList>
    </citation>
    <scope>NUCLEOTIDE SEQUENCE</scope>
    <source>
        <strain evidence="7">S2-27</strain>
    </source>
</reference>
<sequence>MKHLLSCLAALAALTMAAPAAAQFAKPEHAIEYRKSALFVMGQHFGRIGAMANGRVPFDAKAAAENAAVVEFVSKLPWAAFGPETDLGETKAKPEIWKEMPKFREKAQQMQDAVAKLNAAAKTGDLAQIKASFGPAAQTCKACHDAYREQ</sequence>
<dbReference type="SUPFAM" id="SSF47175">
    <property type="entry name" value="Cytochromes"/>
    <property type="match status" value="1"/>
</dbReference>
<dbReference type="InterPro" id="IPR012127">
    <property type="entry name" value="Cyt_c_prime"/>
</dbReference>
<keyword evidence="6" id="KW-0732">Signal</keyword>
<evidence type="ECO:0000256" key="6">
    <source>
        <dbReference type="SAM" id="SignalP"/>
    </source>
</evidence>
<dbReference type="Pfam" id="PF01322">
    <property type="entry name" value="Cytochrom_C_2"/>
    <property type="match status" value="1"/>
</dbReference>
<evidence type="ECO:0000256" key="2">
    <source>
        <dbReference type="ARBA" id="ARBA00022617"/>
    </source>
</evidence>
<proteinExistence type="predicted"/>
<evidence type="ECO:0000313" key="7">
    <source>
        <dbReference type="EMBL" id="MCM5681684.1"/>
    </source>
</evidence>
<comment type="caution">
    <text evidence="7">The sequence shown here is derived from an EMBL/GenBank/DDBJ whole genome shotgun (WGS) entry which is preliminary data.</text>
</comment>
<feature type="chain" id="PRO_5045488248" evidence="6">
    <location>
        <begin position="23"/>
        <end position="150"/>
    </location>
</feature>
<dbReference type="EMBL" id="JAMKFE010000013">
    <property type="protein sequence ID" value="MCM5681684.1"/>
    <property type="molecule type" value="Genomic_DNA"/>
</dbReference>
<evidence type="ECO:0000256" key="5">
    <source>
        <dbReference type="ARBA" id="ARBA00023004"/>
    </source>
</evidence>
<dbReference type="RefSeq" id="WP_251780165.1">
    <property type="nucleotide sequence ID" value="NZ_JAMKFE010000013.1"/>
</dbReference>
<gene>
    <name evidence="7" type="ORF">M8A51_19330</name>
</gene>
<dbReference type="InterPro" id="IPR002321">
    <property type="entry name" value="Cyt_c_II"/>
</dbReference>
<keyword evidence="2" id="KW-0349">Heme</keyword>